<dbReference type="InterPro" id="IPR011047">
    <property type="entry name" value="Quinoprotein_ADH-like_sf"/>
</dbReference>
<dbReference type="Gene3D" id="2.60.40.10">
    <property type="entry name" value="Immunoglobulins"/>
    <property type="match status" value="1"/>
</dbReference>
<name>A0A2V3PTD6_9BACT</name>
<evidence type="ECO:0000313" key="3">
    <source>
        <dbReference type="Proteomes" id="UP000247973"/>
    </source>
</evidence>
<feature type="domain" description="Fibronectin type-III" evidence="1">
    <location>
        <begin position="43"/>
        <end position="134"/>
    </location>
</feature>
<dbReference type="PANTHER" id="PTHR42754:SF1">
    <property type="entry name" value="LIPOPROTEIN"/>
    <property type="match status" value="1"/>
</dbReference>
<dbReference type="Pfam" id="PF00041">
    <property type="entry name" value="fn3"/>
    <property type="match status" value="1"/>
</dbReference>
<dbReference type="EMBL" id="QICL01000001">
    <property type="protein sequence ID" value="PXV68970.1"/>
    <property type="molecule type" value="Genomic_DNA"/>
</dbReference>
<dbReference type="SUPFAM" id="SSF50998">
    <property type="entry name" value="Quinoprotein alcohol dehydrogenase-like"/>
    <property type="match status" value="1"/>
</dbReference>
<organism evidence="2 3">
    <name type="scientific">Dysgonomonas alginatilytica</name>
    <dbReference type="NCBI Taxonomy" id="1605892"/>
    <lineage>
        <taxon>Bacteria</taxon>
        <taxon>Pseudomonadati</taxon>
        <taxon>Bacteroidota</taxon>
        <taxon>Bacteroidia</taxon>
        <taxon>Bacteroidales</taxon>
        <taxon>Dysgonomonadaceae</taxon>
        <taxon>Dysgonomonas</taxon>
    </lineage>
</organism>
<dbReference type="InterPro" id="IPR013783">
    <property type="entry name" value="Ig-like_fold"/>
</dbReference>
<reference evidence="2 3" key="1">
    <citation type="submission" date="2018-03" db="EMBL/GenBank/DDBJ databases">
        <title>Genomic Encyclopedia of Archaeal and Bacterial Type Strains, Phase II (KMG-II): from individual species to whole genera.</title>
        <authorList>
            <person name="Goeker M."/>
        </authorList>
    </citation>
    <scope>NUCLEOTIDE SEQUENCE [LARGE SCALE GENOMIC DNA]</scope>
    <source>
        <strain evidence="2 3">DSM 100214</strain>
    </source>
</reference>
<dbReference type="PROSITE" id="PS50853">
    <property type="entry name" value="FN3"/>
    <property type="match status" value="1"/>
</dbReference>
<evidence type="ECO:0000313" key="2">
    <source>
        <dbReference type="EMBL" id="PXV68970.1"/>
    </source>
</evidence>
<comment type="caution">
    <text evidence="2">The sequence shown here is derived from an EMBL/GenBank/DDBJ whole genome shotgun (WGS) entry which is preliminary data.</text>
</comment>
<dbReference type="Proteomes" id="UP000247973">
    <property type="component" value="Unassembled WGS sequence"/>
</dbReference>
<protein>
    <submittedName>
        <fullName evidence="2">Fibronectin type III domain protein</fullName>
    </submittedName>
</protein>
<dbReference type="InterPro" id="IPR003961">
    <property type="entry name" value="FN3_dom"/>
</dbReference>
<keyword evidence="3" id="KW-1185">Reference proteome</keyword>
<dbReference type="PROSITE" id="PS51257">
    <property type="entry name" value="PROKAR_LIPOPROTEIN"/>
    <property type="match status" value="1"/>
</dbReference>
<dbReference type="AlphaFoldDB" id="A0A2V3PTD6"/>
<dbReference type="InterPro" id="IPR036116">
    <property type="entry name" value="FN3_sf"/>
</dbReference>
<dbReference type="PANTHER" id="PTHR42754">
    <property type="entry name" value="ENDOGLUCANASE"/>
    <property type="match status" value="1"/>
</dbReference>
<proteinExistence type="predicted"/>
<dbReference type="CDD" id="cd00063">
    <property type="entry name" value="FN3"/>
    <property type="match status" value="1"/>
</dbReference>
<accession>A0A2V3PTD6</accession>
<gene>
    <name evidence="2" type="ORF">CLV62_101236</name>
</gene>
<dbReference type="RefSeq" id="WP_110308942.1">
    <property type="nucleotide sequence ID" value="NZ_QICL01000001.1"/>
</dbReference>
<dbReference type="SUPFAM" id="SSF49265">
    <property type="entry name" value="Fibronectin type III"/>
    <property type="match status" value="1"/>
</dbReference>
<sequence>MRLSYYYITYLFFVILIFSACEKEEVFVSAKEPVIANPDESFITGDFTVEILSRTDHDIFLKWYPVANADKYEILVNDTMTVSENIVKENNNNYYSFRLTNLEPDTDYKLSIRAISKDLNIKLASGTTRTHKETIANVLNVILDKYKYDRVGFGHCIPVQDKGYLLIGNAFVFGKQKIILLKLDSDYNISWLKEKDNTDEGTAVIDVKEFSNGSFLLMHSKGATQIDKEGNQIWSKEIKESNSKEDLLFNKCLTLPDGCSVLVGSLFSYGPTNRYYITKLSKEGNVLWEIYGPSRTYTDMYILTAMKLSPNNNIVIAGATWNDGMAYQGSATLALVECDLDGNLISDITYDIEKIPYYIFDINNIFPVENNSFYILGTASDYSSTRRNTITLTIKIDNNRGLWYRENSFSAGGYFPKINLATLNDDGTFFCMIHDDRGIIFADIRSNGEISNSVGYYNYPSGIFAIRNKENQIVYFTSDGRIITLNPDGYSSSK</sequence>
<dbReference type="OrthoDB" id="1523346at2"/>
<evidence type="ECO:0000259" key="1">
    <source>
        <dbReference type="PROSITE" id="PS50853"/>
    </source>
</evidence>